<dbReference type="InterPro" id="IPR023753">
    <property type="entry name" value="FAD/NAD-binding_dom"/>
</dbReference>
<evidence type="ECO:0000256" key="1">
    <source>
        <dbReference type="ARBA" id="ARBA00009333"/>
    </source>
</evidence>
<dbReference type="Gene3D" id="3.50.50.60">
    <property type="entry name" value="FAD/NAD(P)-binding domain"/>
    <property type="match status" value="3"/>
</dbReference>
<dbReference type="GO" id="GO:0004791">
    <property type="term" value="F:thioredoxin-disulfide reductase (NADPH) activity"/>
    <property type="evidence" value="ECO:0007669"/>
    <property type="project" value="UniProtKB-EC"/>
</dbReference>
<evidence type="ECO:0000256" key="3">
    <source>
        <dbReference type="ARBA" id="ARBA00022827"/>
    </source>
</evidence>
<dbReference type="AlphaFoldDB" id="A0A518FK57"/>
<keyword evidence="5" id="KW-1015">Disulfide bond</keyword>
<dbReference type="InterPro" id="IPR008255">
    <property type="entry name" value="Pyr_nucl-diS_OxRdtase_2_AS"/>
</dbReference>
<reference evidence="8 9" key="1">
    <citation type="submission" date="2019-02" db="EMBL/GenBank/DDBJ databases">
        <title>Deep-cultivation of Planctomycetes and their phenomic and genomic characterization uncovers novel biology.</title>
        <authorList>
            <person name="Wiegand S."/>
            <person name="Jogler M."/>
            <person name="Boedeker C."/>
            <person name="Pinto D."/>
            <person name="Vollmers J."/>
            <person name="Rivas-Marin E."/>
            <person name="Kohn T."/>
            <person name="Peeters S.H."/>
            <person name="Heuer A."/>
            <person name="Rast P."/>
            <person name="Oberbeckmann S."/>
            <person name="Bunk B."/>
            <person name="Jeske O."/>
            <person name="Meyerdierks A."/>
            <person name="Storesund J.E."/>
            <person name="Kallscheuer N."/>
            <person name="Luecker S."/>
            <person name="Lage O.M."/>
            <person name="Pohl T."/>
            <person name="Merkel B.J."/>
            <person name="Hornburger P."/>
            <person name="Mueller R.-W."/>
            <person name="Bruemmer F."/>
            <person name="Labrenz M."/>
            <person name="Spormann A.M."/>
            <person name="Op den Camp H."/>
            <person name="Overmann J."/>
            <person name="Amann R."/>
            <person name="Jetten M.S.M."/>
            <person name="Mascher T."/>
            <person name="Medema M.H."/>
            <person name="Devos D.P."/>
            <person name="Kaster A.-K."/>
            <person name="Ovreas L."/>
            <person name="Rohde M."/>
            <person name="Galperin M.Y."/>
            <person name="Jogler C."/>
        </authorList>
    </citation>
    <scope>NUCLEOTIDE SEQUENCE [LARGE SCALE GENOMIC DNA]</scope>
    <source>
        <strain evidence="8 9">Pan153</strain>
    </source>
</reference>
<gene>
    <name evidence="8" type="primary">trxB_1</name>
    <name evidence="8" type="ORF">Pan153_13470</name>
</gene>
<evidence type="ECO:0000256" key="4">
    <source>
        <dbReference type="ARBA" id="ARBA00023002"/>
    </source>
</evidence>
<comment type="similarity">
    <text evidence="1">Belongs to the class-II pyridine nucleotide-disulfide oxidoreductase family.</text>
</comment>
<evidence type="ECO:0000256" key="6">
    <source>
        <dbReference type="ARBA" id="ARBA00023284"/>
    </source>
</evidence>
<dbReference type="PANTHER" id="PTHR48105">
    <property type="entry name" value="THIOREDOXIN REDUCTASE 1-RELATED-RELATED"/>
    <property type="match status" value="1"/>
</dbReference>
<evidence type="ECO:0000313" key="8">
    <source>
        <dbReference type="EMBL" id="QDV16716.1"/>
    </source>
</evidence>
<dbReference type="Proteomes" id="UP000320839">
    <property type="component" value="Chromosome"/>
</dbReference>
<dbReference type="EMBL" id="CP036317">
    <property type="protein sequence ID" value="QDV16716.1"/>
    <property type="molecule type" value="Genomic_DNA"/>
</dbReference>
<protein>
    <submittedName>
        <fullName evidence="8">Thioredoxin reductase</fullName>
        <ecNumber evidence="8">1.8.1.9</ecNumber>
    </submittedName>
</protein>
<keyword evidence="6" id="KW-0676">Redox-active center</keyword>
<dbReference type="PROSITE" id="PS51257">
    <property type="entry name" value="PROKAR_LIPOPROTEIN"/>
    <property type="match status" value="1"/>
</dbReference>
<evidence type="ECO:0000256" key="2">
    <source>
        <dbReference type="ARBA" id="ARBA00022630"/>
    </source>
</evidence>
<proteinExistence type="inferred from homology"/>
<evidence type="ECO:0000256" key="5">
    <source>
        <dbReference type="ARBA" id="ARBA00023157"/>
    </source>
</evidence>
<dbReference type="SUPFAM" id="SSF51905">
    <property type="entry name" value="FAD/NAD(P)-binding domain"/>
    <property type="match status" value="1"/>
</dbReference>
<dbReference type="InterPro" id="IPR050097">
    <property type="entry name" value="Ferredoxin-NADP_redctase_2"/>
</dbReference>
<dbReference type="Pfam" id="PF07992">
    <property type="entry name" value="Pyr_redox_2"/>
    <property type="match status" value="1"/>
</dbReference>
<dbReference type="PRINTS" id="PR00368">
    <property type="entry name" value="FADPNR"/>
</dbReference>
<keyword evidence="2" id="KW-0285">Flavoprotein</keyword>
<dbReference type="InterPro" id="IPR036188">
    <property type="entry name" value="FAD/NAD-bd_sf"/>
</dbReference>
<dbReference type="RefSeq" id="WP_232105674.1">
    <property type="nucleotide sequence ID" value="NZ_CP036317.1"/>
</dbReference>
<evidence type="ECO:0000313" key="9">
    <source>
        <dbReference type="Proteomes" id="UP000320839"/>
    </source>
</evidence>
<keyword evidence="4 8" id="KW-0560">Oxidoreductase</keyword>
<evidence type="ECO:0000259" key="7">
    <source>
        <dbReference type="Pfam" id="PF07992"/>
    </source>
</evidence>
<accession>A0A518FK57</accession>
<name>A0A518FK57_9PLAN</name>
<dbReference type="EC" id="1.8.1.9" evidence="8"/>
<organism evidence="8 9">
    <name type="scientific">Gimesia panareensis</name>
    <dbReference type="NCBI Taxonomy" id="2527978"/>
    <lineage>
        <taxon>Bacteria</taxon>
        <taxon>Pseudomonadati</taxon>
        <taxon>Planctomycetota</taxon>
        <taxon>Planctomycetia</taxon>
        <taxon>Planctomycetales</taxon>
        <taxon>Planctomycetaceae</taxon>
        <taxon>Gimesia</taxon>
    </lineage>
</organism>
<dbReference type="PRINTS" id="PR00469">
    <property type="entry name" value="PNDRDTASEII"/>
</dbReference>
<sequence>MPEKVVVIGSGPAAWAACIYTSRANLEPLCFEGALTEENRLQGTLPLGQLALTTEVENYPGFPVGNLGAYLDDAIEDSKRKYMAPHLGHGVSGPELMELMRQQAMNFGTKVVTDDIVDVDFSSHPYKVTPSNGETVETLAVIIATGARANYLGLDSENRFKNMGVSACAVCDGAMPRFRNHPLVVVGGGDSAMEEASYLTKFASKVYLVHRRDEFRASKIMADRALANEKIEVKWNSVIDEVLGNDEQGVTGVRIRSTIDDSQTEELEATGYFAAIGHTPNVNFLKGQIELNDKGFIQWQVPFRTNTNVDGVFAAGDVADDNYKQAITAAGSGCMAALDAERWLVANGYE</sequence>
<feature type="domain" description="FAD/NAD(P)-binding" evidence="7">
    <location>
        <begin position="4"/>
        <end position="333"/>
    </location>
</feature>
<keyword evidence="3" id="KW-0274">FAD</keyword>
<dbReference type="PROSITE" id="PS00573">
    <property type="entry name" value="PYRIDINE_REDOX_2"/>
    <property type="match status" value="1"/>
</dbReference>